<keyword evidence="12" id="KW-1185">Reference proteome</keyword>
<feature type="domain" description="LysM" evidence="9">
    <location>
        <begin position="28"/>
        <end position="71"/>
    </location>
</feature>
<dbReference type="PANTHER" id="PTHR47053:SF1">
    <property type="entry name" value="MUREIN DD-ENDOPEPTIDASE MEPH-RELATED"/>
    <property type="match status" value="1"/>
</dbReference>
<dbReference type="PROSITE" id="PS51782">
    <property type="entry name" value="LYSM"/>
    <property type="match status" value="2"/>
</dbReference>
<comment type="similarity">
    <text evidence="1">Belongs to the peptidase C40 family.</text>
</comment>
<evidence type="ECO:0000256" key="5">
    <source>
        <dbReference type="ARBA" id="ARBA00022801"/>
    </source>
</evidence>
<dbReference type="PROSITE" id="PS50943">
    <property type="entry name" value="HTH_CROC1"/>
    <property type="match status" value="1"/>
</dbReference>
<evidence type="ECO:0000256" key="1">
    <source>
        <dbReference type="ARBA" id="ARBA00007074"/>
    </source>
</evidence>
<dbReference type="InterPro" id="IPR038765">
    <property type="entry name" value="Papain-like_cys_pep_sf"/>
</dbReference>
<evidence type="ECO:0000313" key="11">
    <source>
        <dbReference type="EMBL" id="GER71867.1"/>
    </source>
</evidence>
<dbReference type="GO" id="GO:0006508">
    <property type="term" value="P:proteolysis"/>
    <property type="evidence" value="ECO:0007669"/>
    <property type="project" value="UniProtKB-KW"/>
</dbReference>
<protein>
    <submittedName>
        <fullName evidence="11">Peptidoglycan endopeptidase LytE</fullName>
    </submittedName>
</protein>
<feature type="domain" description="NlpC/P60" evidence="10">
    <location>
        <begin position="150"/>
        <end position="270"/>
    </location>
</feature>
<comment type="caution">
    <text evidence="11">The sequence shown here is derived from an EMBL/GenBank/DDBJ whole genome shotgun (WGS) entry which is preliminary data.</text>
</comment>
<dbReference type="EMBL" id="BKZQ01000081">
    <property type="protein sequence ID" value="GER71867.1"/>
    <property type="molecule type" value="Genomic_DNA"/>
</dbReference>
<keyword evidence="4" id="KW-0677">Repeat</keyword>
<evidence type="ECO:0000259" key="8">
    <source>
        <dbReference type="PROSITE" id="PS50943"/>
    </source>
</evidence>
<evidence type="ECO:0000256" key="6">
    <source>
        <dbReference type="ARBA" id="ARBA00022807"/>
    </source>
</evidence>
<sequence>MIGKKIFSVTAGMAIASLMIGTATTEAATYTVKKGDSLWKISQKYNTTVSKIKADNYLTSNIIYPKQVLEISSKVSTTKNTYKIVSGDTLSEIAKKFGVTVSHLKKWNNLSSDLIYAGQTLKVNGSSGSRNSTKVTPSSVSANIGSASTGYSVSKLVGVAKSLIGTPYAWGGTTPSGFDCSGFVYYVFNKAGKDISRQTAAGYYNSSYNVSNPRAGDLVFFEDTYKTGISDVGIYLGNNQFISASNDGVSIKSLSNSYWKSHFNSIKRLY</sequence>
<dbReference type="Pfam" id="PF00877">
    <property type="entry name" value="NLPC_P60"/>
    <property type="match status" value="1"/>
</dbReference>
<evidence type="ECO:0000259" key="10">
    <source>
        <dbReference type="PROSITE" id="PS51935"/>
    </source>
</evidence>
<keyword evidence="2" id="KW-0645">Protease</keyword>
<dbReference type="Gene3D" id="3.90.1720.10">
    <property type="entry name" value="endopeptidase domain like (from Nostoc punctiforme)"/>
    <property type="match status" value="1"/>
</dbReference>
<dbReference type="InterPro" id="IPR051202">
    <property type="entry name" value="Peptidase_C40"/>
</dbReference>
<name>A0A5J4JNA7_9BACI</name>
<keyword evidence="6" id="KW-0788">Thiol protease</keyword>
<dbReference type="SUPFAM" id="SSF54001">
    <property type="entry name" value="Cysteine proteinases"/>
    <property type="match status" value="1"/>
</dbReference>
<dbReference type="RefSeq" id="WP_151706237.1">
    <property type="nucleotide sequence ID" value="NZ_BKZQ01000081.1"/>
</dbReference>
<reference evidence="11 12" key="1">
    <citation type="submission" date="2019-09" db="EMBL/GenBank/DDBJ databases">
        <title>Draft genome sequence of Bacillus sp. JC-7.</title>
        <authorList>
            <person name="Tanaka N."/>
            <person name="Shiwa Y."/>
            <person name="Fujita N."/>
            <person name="Tanasupawat S."/>
        </authorList>
    </citation>
    <scope>NUCLEOTIDE SEQUENCE [LARGE SCALE GENOMIC DNA]</scope>
    <source>
        <strain evidence="11 12">JC-7</strain>
    </source>
</reference>
<dbReference type="GO" id="GO:0008234">
    <property type="term" value="F:cysteine-type peptidase activity"/>
    <property type="evidence" value="ECO:0007669"/>
    <property type="project" value="UniProtKB-KW"/>
</dbReference>
<dbReference type="InterPro" id="IPR000064">
    <property type="entry name" value="NLP_P60_dom"/>
</dbReference>
<evidence type="ECO:0000256" key="3">
    <source>
        <dbReference type="ARBA" id="ARBA00022729"/>
    </source>
</evidence>
<evidence type="ECO:0000256" key="4">
    <source>
        <dbReference type="ARBA" id="ARBA00022737"/>
    </source>
</evidence>
<dbReference type="Gene3D" id="3.10.350.10">
    <property type="entry name" value="LysM domain"/>
    <property type="match status" value="2"/>
</dbReference>
<dbReference type="CDD" id="cd00118">
    <property type="entry name" value="LysM"/>
    <property type="match status" value="2"/>
</dbReference>
<evidence type="ECO:0000256" key="7">
    <source>
        <dbReference type="SAM" id="SignalP"/>
    </source>
</evidence>
<organism evidence="11 12">
    <name type="scientific">Weizmannia acidilactici</name>
    <dbReference type="NCBI Taxonomy" id="2607726"/>
    <lineage>
        <taxon>Bacteria</taxon>
        <taxon>Bacillati</taxon>
        <taxon>Bacillota</taxon>
        <taxon>Bacilli</taxon>
        <taxon>Bacillales</taxon>
        <taxon>Bacillaceae</taxon>
        <taxon>Heyndrickxia</taxon>
    </lineage>
</organism>
<gene>
    <name evidence="11" type="primary">lytE_2</name>
    <name evidence="11" type="ORF">BpJC7_31700</name>
</gene>
<dbReference type="PROSITE" id="PS51935">
    <property type="entry name" value="NLPC_P60"/>
    <property type="match status" value="1"/>
</dbReference>
<dbReference type="InterPro" id="IPR001387">
    <property type="entry name" value="Cro/C1-type_HTH"/>
</dbReference>
<dbReference type="InterPro" id="IPR036779">
    <property type="entry name" value="LysM_dom_sf"/>
</dbReference>
<feature type="domain" description="HTH cro/C1-type" evidence="8">
    <location>
        <begin position="83"/>
        <end position="104"/>
    </location>
</feature>
<dbReference type="Proteomes" id="UP000391919">
    <property type="component" value="Unassembled WGS sequence"/>
</dbReference>
<feature type="chain" id="PRO_5023911998" evidence="7">
    <location>
        <begin position="28"/>
        <end position="270"/>
    </location>
</feature>
<evidence type="ECO:0000259" key="9">
    <source>
        <dbReference type="PROSITE" id="PS51782"/>
    </source>
</evidence>
<keyword evidence="5" id="KW-0378">Hydrolase</keyword>
<dbReference type="PANTHER" id="PTHR47053">
    <property type="entry name" value="MUREIN DD-ENDOPEPTIDASE MEPH-RELATED"/>
    <property type="match status" value="1"/>
</dbReference>
<dbReference type="Pfam" id="PF01476">
    <property type="entry name" value="LysM"/>
    <property type="match status" value="2"/>
</dbReference>
<dbReference type="AlphaFoldDB" id="A0A5J4JNA7"/>
<proteinExistence type="inferred from homology"/>
<accession>A0A5J4JNA7</accession>
<evidence type="ECO:0000313" key="12">
    <source>
        <dbReference type="Proteomes" id="UP000391919"/>
    </source>
</evidence>
<keyword evidence="3 7" id="KW-0732">Signal</keyword>
<dbReference type="SMART" id="SM00257">
    <property type="entry name" value="LysM"/>
    <property type="match status" value="2"/>
</dbReference>
<dbReference type="InterPro" id="IPR018392">
    <property type="entry name" value="LysM"/>
</dbReference>
<dbReference type="SUPFAM" id="SSF54106">
    <property type="entry name" value="LysM domain"/>
    <property type="match status" value="2"/>
</dbReference>
<feature type="domain" description="LysM" evidence="9">
    <location>
        <begin position="80"/>
        <end position="123"/>
    </location>
</feature>
<evidence type="ECO:0000256" key="2">
    <source>
        <dbReference type="ARBA" id="ARBA00022670"/>
    </source>
</evidence>
<feature type="signal peptide" evidence="7">
    <location>
        <begin position="1"/>
        <end position="27"/>
    </location>
</feature>